<evidence type="ECO:0000256" key="6">
    <source>
        <dbReference type="SAM" id="MobiDB-lite"/>
    </source>
</evidence>
<dbReference type="GO" id="GO:0005737">
    <property type="term" value="C:cytoplasm"/>
    <property type="evidence" value="ECO:0007669"/>
    <property type="project" value="UniProtKB-SubCell"/>
</dbReference>
<dbReference type="PROSITE" id="PS50076">
    <property type="entry name" value="DNAJ_2"/>
    <property type="match status" value="1"/>
</dbReference>
<dbReference type="AlphaFoldDB" id="A0A4Q2DEC7"/>
<dbReference type="SUPFAM" id="SSF46565">
    <property type="entry name" value="Chaperone J-domain"/>
    <property type="match status" value="1"/>
</dbReference>
<dbReference type="OrthoDB" id="376357at2759"/>
<feature type="compositionally biased region" description="Low complexity" evidence="6">
    <location>
        <begin position="293"/>
        <end position="308"/>
    </location>
</feature>
<dbReference type="GO" id="GO:0000390">
    <property type="term" value="P:spliceosomal complex disassembly"/>
    <property type="evidence" value="ECO:0007669"/>
    <property type="project" value="TreeGrafter"/>
</dbReference>
<dbReference type="Proteomes" id="UP000290288">
    <property type="component" value="Unassembled WGS sequence"/>
</dbReference>
<dbReference type="CDD" id="cd06257">
    <property type="entry name" value="DnaJ"/>
    <property type="match status" value="1"/>
</dbReference>
<gene>
    <name evidence="8" type="ORF">EST38_g8422</name>
</gene>
<feature type="compositionally biased region" description="Basic and acidic residues" evidence="6">
    <location>
        <begin position="129"/>
        <end position="159"/>
    </location>
</feature>
<comment type="subcellular location">
    <subcellularLocation>
        <location evidence="2">Cytoplasm</location>
    </subcellularLocation>
    <subcellularLocation>
        <location evidence="1">Nucleus</location>
    </subcellularLocation>
</comment>
<feature type="region of interest" description="Disordered" evidence="6">
    <location>
        <begin position="291"/>
        <end position="371"/>
    </location>
</feature>
<evidence type="ECO:0000256" key="3">
    <source>
        <dbReference type="ARBA" id="ARBA00022490"/>
    </source>
</evidence>
<dbReference type="InterPro" id="IPR036869">
    <property type="entry name" value="J_dom_sf"/>
</dbReference>
<keyword evidence="3" id="KW-0963">Cytoplasm</keyword>
<accession>A0A4Q2DEC7</accession>
<dbReference type="PANTHER" id="PTHR44313">
    <property type="entry name" value="DNAJ HOMOLOG SUBFAMILY C MEMBER 17"/>
    <property type="match status" value="1"/>
</dbReference>
<dbReference type="STRING" id="2316362.A0A4Q2DEC7"/>
<dbReference type="InterPro" id="IPR001623">
    <property type="entry name" value="DnaJ_domain"/>
</dbReference>
<evidence type="ECO:0000256" key="4">
    <source>
        <dbReference type="ARBA" id="ARBA00023186"/>
    </source>
</evidence>
<dbReference type="Pfam" id="PF00226">
    <property type="entry name" value="DnaJ"/>
    <property type="match status" value="1"/>
</dbReference>
<comment type="caution">
    <text evidence="8">The sequence shown here is derived from an EMBL/GenBank/DDBJ whole genome shotgun (WGS) entry which is preliminary data.</text>
</comment>
<evidence type="ECO:0000256" key="5">
    <source>
        <dbReference type="ARBA" id="ARBA00023242"/>
    </source>
</evidence>
<evidence type="ECO:0000259" key="7">
    <source>
        <dbReference type="PROSITE" id="PS50076"/>
    </source>
</evidence>
<feature type="domain" description="J" evidence="7">
    <location>
        <begin position="11"/>
        <end position="76"/>
    </location>
</feature>
<dbReference type="PANTHER" id="PTHR44313:SF1">
    <property type="entry name" value="DNAJ HOMOLOG SUBFAMILY C MEMBER 17"/>
    <property type="match status" value="1"/>
</dbReference>
<keyword evidence="5" id="KW-0539">Nucleus</keyword>
<feature type="compositionally biased region" description="Low complexity" evidence="6">
    <location>
        <begin position="318"/>
        <end position="335"/>
    </location>
</feature>
<dbReference type="SMART" id="SM00271">
    <property type="entry name" value="DnaJ"/>
    <property type="match status" value="1"/>
</dbReference>
<evidence type="ECO:0000256" key="1">
    <source>
        <dbReference type="ARBA" id="ARBA00004123"/>
    </source>
</evidence>
<dbReference type="PRINTS" id="PR00625">
    <property type="entry name" value="JDOMAIN"/>
</dbReference>
<keyword evidence="4" id="KW-0143">Chaperone</keyword>
<feature type="region of interest" description="Disordered" evidence="6">
    <location>
        <begin position="388"/>
        <end position="418"/>
    </location>
</feature>
<feature type="region of interest" description="Disordered" evidence="6">
    <location>
        <begin position="129"/>
        <end position="170"/>
    </location>
</feature>
<protein>
    <recommendedName>
        <fullName evidence="7">J domain-containing protein</fullName>
    </recommendedName>
</protein>
<feature type="compositionally biased region" description="Basic and acidic residues" evidence="6">
    <location>
        <begin position="388"/>
        <end position="407"/>
    </location>
</feature>
<dbReference type="GO" id="GO:0005681">
    <property type="term" value="C:spliceosomal complex"/>
    <property type="evidence" value="ECO:0007669"/>
    <property type="project" value="TreeGrafter"/>
</dbReference>
<evidence type="ECO:0000313" key="8">
    <source>
        <dbReference type="EMBL" id="RXW17432.1"/>
    </source>
</evidence>
<dbReference type="EMBL" id="SDEE01000341">
    <property type="protein sequence ID" value="RXW17432.1"/>
    <property type="molecule type" value="Genomic_DNA"/>
</dbReference>
<dbReference type="InterPro" id="IPR052094">
    <property type="entry name" value="Pre-mRNA-splicing_ERAD"/>
</dbReference>
<dbReference type="Gene3D" id="1.10.287.110">
    <property type="entry name" value="DnaJ domain"/>
    <property type="match status" value="1"/>
</dbReference>
<evidence type="ECO:0000313" key="9">
    <source>
        <dbReference type="Proteomes" id="UP000290288"/>
    </source>
</evidence>
<evidence type="ECO:0000256" key="2">
    <source>
        <dbReference type="ARBA" id="ARBA00004496"/>
    </source>
</evidence>
<name>A0A4Q2DEC7_9AGAR</name>
<proteinExistence type="predicted"/>
<organism evidence="8 9">
    <name type="scientific">Candolleomyces aberdarensis</name>
    <dbReference type="NCBI Taxonomy" id="2316362"/>
    <lineage>
        <taxon>Eukaryota</taxon>
        <taxon>Fungi</taxon>
        <taxon>Dikarya</taxon>
        <taxon>Basidiomycota</taxon>
        <taxon>Agaricomycotina</taxon>
        <taxon>Agaricomycetes</taxon>
        <taxon>Agaricomycetidae</taxon>
        <taxon>Agaricales</taxon>
        <taxon>Agaricineae</taxon>
        <taxon>Psathyrellaceae</taxon>
        <taxon>Candolleomyces</taxon>
    </lineage>
</organism>
<reference evidence="8 9" key="1">
    <citation type="submission" date="2019-01" db="EMBL/GenBank/DDBJ databases">
        <title>Draft genome sequence of Psathyrella aberdarensis IHI B618.</title>
        <authorList>
            <person name="Buettner E."/>
            <person name="Kellner H."/>
        </authorList>
    </citation>
    <scope>NUCLEOTIDE SEQUENCE [LARGE SCALE GENOMIC DNA]</scope>
    <source>
        <strain evidence="8 9">IHI B618</strain>
    </source>
</reference>
<feature type="compositionally biased region" description="Low complexity" evidence="6">
    <location>
        <begin position="343"/>
        <end position="369"/>
    </location>
</feature>
<keyword evidence="9" id="KW-1185">Reference proteome</keyword>
<sequence>MASHEEESDISPYELLNVSIEATDQEIKSAYRQRSLKVHPDRNPNNPDAARKFHELNQAYELLLDPLRRLALDAKLRVKQARAERFKTYDTKRKNLVEELEERERAFKKARVQKQKEEVEVYHQTERIKEEGRRMREEREKATKERERLAEEEQKHASMDADSELEPPPLDQFDTTVRLKYSLKSHSELTTKENIASYLSPFGSVDVDSIVFSMKAKKSKSKSKGSGEAAPTHATALVPFKTISDAYAAVTASSTRSSSSRVDLSNMEITWVNNKEPLILGWLKKMGKLSAEGTSSNSSPAGGAANSTVDSNPNFDRSSTAATPTPFGAPAGSTPFSSFPNLGATSSSTPSFSFPGSGQGAGTTTAAPGLDYESLTMLRLRQAERESWRGRLENERRKKRMEHERAFGRPSVVRDVAQ</sequence>